<dbReference type="AlphaFoldDB" id="A0A3Q7G6E2"/>
<evidence type="ECO:0000313" key="1">
    <source>
        <dbReference type="EnsemblPlants" id="Solyc04g078180.1.1.1"/>
    </source>
</evidence>
<accession>A0A3Q7G6E2</accession>
<dbReference type="Proteomes" id="UP000004994">
    <property type="component" value="Chromosome 4"/>
</dbReference>
<dbReference type="EnsemblPlants" id="Solyc04g078180.1.1">
    <property type="protein sequence ID" value="Solyc04g078180.1.1.1"/>
    <property type="gene ID" value="Solyc04g078180.1"/>
</dbReference>
<proteinExistence type="predicted"/>
<reference evidence="1" key="2">
    <citation type="submission" date="2019-01" db="UniProtKB">
        <authorList>
            <consortium name="EnsemblPlants"/>
        </authorList>
    </citation>
    <scope>IDENTIFICATION</scope>
    <source>
        <strain evidence="1">cv. Heinz 1706</strain>
    </source>
</reference>
<organism evidence="1">
    <name type="scientific">Solanum lycopersicum</name>
    <name type="common">Tomato</name>
    <name type="synonym">Lycopersicon esculentum</name>
    <dbReference type="NCBI Taxonomy" id="4081"/>
    <lineage>
        <taxon>Eukaryota</taxon>
        <taxon>Viridiplantae</taxon>
        <taxon>Streptophyta</taxon>
        <taxon>Embryophyta</taxon>
        <taxon>Tracheophyta</taxon>
        <taxon>Spermatophyta</taxon>
        <taxon>Magnoliopsida</taxon>
        <taxon>eudicotyledons</taxon>
        <taxon>Gunneridae</taxon>
        <taxon>Pentapetalae</taxon>
        <taxon>asterids</taxon>
        <taxon>lamiids</taxon>
        <taxon>Solanales</taxon>
        <taxon>Solanaceae</taxon>
        <taxon>Solanoideae</taxon>
        <taxon>Solaneae</taxon>
        <taxon>Solanum</taxon>
        <taxon>Solanum subgen. Lycopersicon</taxon>
    </lineage>
</organism>
<dbReference type="Gramene" id="Solyc04g078180.1.1">
    <property type="protein sequence ID" value="Solyc04g078180.1.1.1"/>
    <property type="gene ID" value="Solyc04g078180.1"/>
</dbReference>
<dbReference type="InParanoid" id="A0A3Q7G6E2"/>
<name>A0A3Q7G6E2_SOLLC</name>
<reference evidence="1" key="1">
    <citation type="journal article" date="2012" name="Nature">
        <title>The tomato genome sequence provides insights into fleshy fruit evolution.</title>
        <authorList>
            <consortium name="Tomato Genome Consortium"/>
        </authorList>
    </citation>
    <scope>NUCLEOTIDE SEQUENCE [LARGE SCALE GENOMIC DNA]</scope>
    <source>
        <strain evidence="1">cv. Heinz 1706</strain>
    </source>
</reference>
<dbReference type="PaxDb" id="4081-Solyc04g078180.1.1"/>
<protein>
    <submittedName>
        <fullName evidence="1">Uncharacterized protein</fullName>
    </submittedName>
</protein>
<keyword evidence="2" id="KW-1185">Reference proteome</keyword>
<evidence type="ECO:0000313" key="2">
    <source>
        <dbReference type="Proteomes" id="UP000004994"/>
    </source>
</evidence>
<sequence>MEAVCVYLTFTTGPLVCVESHVLFTLNFILFFFSFVEQRTSCVDCNNSKKEKEMVPCRKESTILILTSRFHIKIVLFLELYIY</sequence>